<name>A0A930YHK9_9ACTN</name>
<gene>
    <name evidence="1" type="ORF">ISU07_08060</name>
</gene>
<dbReference type="SUPFAM" id="SSF53822">
    <property type="entry name" value="Periplasmic binding protein-like I"/>
    <property type="match status" value="1"/>
</dbReference>
<comment type="caution">
    <text evidence="1">The sequence shown here is derived from an EMBL/GenBank/DDBJ whole genome shotgun (WGS) entry which is preliminary data.</text>
</comment>
<dbReference type="AlphaFoldDB" id="A0A930YHK9"/>
<accession>A0A930YHK9</accession>
<evidence type="ECO:0000313" key="2">
    <source>
        <dbReference type="Proteomes" id="UP000640489"/>
    </source>
</evidence>
<dbReference type="EMBL" id="JADKPN010000003">
    <property type="protein sequence ID" value="MBF4763079.1"/>
    <property type="molecule type" value="Genomic_DNA"/>
</dbReference>
<protein>
    <submittedName>
        <fullName evidence="1">Uncharacterized protein</fullName>
    </submittedName>
</protein>
<sequence length="345" mass="35352">MRTSIPVTHPPRVDRGVVATLIRPQDRLVVGVLAGPGSRLADGVRAGLAGSPDLSAEVRPLVRSVTVEAPYRGAAVDAARMLEDGVRVIVADLPTRVLRRLGPLCRQYGAALVAVSTGSLEVPDPLDGVVHVSEQRWDAAFELGDWSARHLEARLFQVIAAPEAEFDVVDALARGHRGAGGEVAGSATTHDGAAGPAGDTGAEAAALAALVAGAGTVAVHATDRAGDVVRAVRRTCGDVAILLVGPDEDAVRELSRRFGAVYSATTASAATTATDAGRLVAQAAALLAERGGSWADLTTMLAGATLEGQAGPVVLDPLTHSTRALVVVRRTSTGRPTVVARRASI</sequence>
<keyword evidence="2" id="KW-1185">Reference proteome</keyword>
<reference evidence="1" key="1">
    <citation type="submission" date="2020-11" db="EMBL/GenBank/DDBJ databases">
        <title>Nocardioides sp. nov., isolated from Soil of Cynanchum wilfordii Hemsley rhizosphere.</title>
        <authorList>
            <person name="Lee J.-S."/>
            <person name="Suh M.K."/>
            <person name="Kim J.-S."/>
        </authorList>
    </citation>
    <scope>NUCLEOTIDE SEQUENCE</scope>
    <source>
        <strain evidence="1">KCTC 19275</strain>
    </source>
</reference>
<organism evidence="1 2">
    <name type="scientific">Nocardioides islandensis</name>
    <dbReference type="NCBI Taxonomy" id="433663"/>
    <lineage>
        <taxon>Bacteria</taxon>
        <taxon>Bacillati</taxon>
        <taxon>Actinomycetota</taxon>
        <taxon>Actinomycetes</taxon>
        <taxon>Propionibacteriales</taxon>
        <taxon>Nocardioidaceae</taxon>
        <taxon>Nocardioides</taxon>
    </lineage>
</organism>
<dbReference type="InterPro" id="IPR028082">
    <property type="entry name" value="Peripla_BP_I"/>
</dbReference>
<proteinExistence type="predicted"/>
<dbReference type="Proteomes" id="UP000640489">
    <property type="component" value="Unassembled WGS sequence"/>
</dbReference>
<evidence type="ECO:0000313" key="1">
    <source>
        <dbReference type="EMBL" id="MBF4763079.1"/>
    </source>
</evidence>
<dbReference type="RefSeq" id="WP_194706261.1">
    <property type="nucleotide sequence ID" value="NZ_JADKPN010000003.1"/>
</dbReference>